<feature type="region of interest" description="Disordered" evidence="1">
    <location>
        <begin position="22"/>
        <end position="384"/>
    </location>
</feature>
<feature type="compositionally biased region" description="Low complexity" evidence="1">
    <location>
        <begin position="711"/>
        <end position="736"/>
    </location>
</feature>
<feature type="compositionally biased region" description="Basic and acidic residues" evidence="1">
    <location>
        <begin position="79"/>
        <end position="93"/>
    </location>
</feature>
<name>A0A8H5CHX3_9AGAR</name>
<feature type="compositionally biased region" description="Low complexity" evidence="1">
    <location>
        <begin position="102"/>
        <end position="112"/>
    </location>
</feature>
<feature type="compositionally biased region" description="Acidic residues" evidence="1">
    <location>
        <begin position="191"/>
        <end position="217"/>
    </location>
</feature>
<feature type="region of interest" description="Disordered" evidence="1">
    <location>
        <begin position="656"/>
        <end position="809"/>
    </location>
</feature>
<dbReference type="OrthoDB" id="3030806at2759"/>
<keyword evidence="3" id="KW-1185">Reference proteome</keyword>
<protein>
    <submittedName>
        <fullName evidence="2">Uncharacterized protein</fullName>
    </submittedName>
</protein>
<evidence type="ECO:0000313" key="2">
    <source>
        <dbReference type="EMBL" id="KAF5341778.1"/>
    </source>
</evidence>
<dbReference type="EMBL" id="JAACJK010000001">
    <property type="protein sequence ID" value="KAF5341778.1"/>
    <property type="molecule type" value="Genomic_DNA"/>
</dbReference>
<feature type="compositionally biased region" description="Polar residues" evidence="1">
    <location>
        <begin position="798"/>
        <end position="809"/>
    </location>
</feature>
<accession>A0A8H5CHX3</accession>
<dbReference type="AlphaFoldDB" id="A0A8H5CHX3"/>
<reference evidence="2 3" key="1">
    <citation type="journal article" date="2020" name="ISME J.">
        <title>Uncovering the hidden diversity of litter-decomposition mechanisms in mushroom-forming fungi.</title>
        <authorList>
            <person name="Floudas D."/>
            <person name="Bentzer J."/>
            <person name="Ahren D."/>
            <person name="Johansson T."/>
            <person name="Persson P."/>
            <person name="Tunlid A."/>
        </authorList>
    </citation>
    <scope>NUCLEOTIDE SEQUENCE [LARGE SCALE GENOMIC DNA]</scope>
    <source>
        <strain evidence="2 3">CBS 175.51</strain>
    </source>
</reference>
<evidence type="ECO:0000256" key="1">
    <source>
        <dbReference type="SAM" id="MobiDB-lite"/>
    </source>
</evidence>
<organism evidence="2 3">
    <name type="scientific">Ephemerocybe angulata</name>
    <dbReference type="NCBI Taxonomy" id="980116"/>
    <lineage>
        <taxon>Eukaryota</taxon>
        <taxon>Fungi</taxon>
        <taxon>Dikarya</taxon>
        <taxon>Basidiomycota</taxon>
        <taxon>Agaricomycotina</taxon>
        <taxon>Agaricomycetes</taxon>
        <taxon>Agaricomycetidae</taxon>
        <taxon>Agaricales</taxon>
        <taxon>Agaricineae</taxon>
        <taxon>Psathyrellaceae</taxon>
        <taxon>Ephemerocybe</taxon>
    </lineage>
</organism>
<feature type="compositionally biased region" description="Polar residues" evidence="1">
    <location>
        <begin position="41"/>
        <end position="53"/>
    </location>
</feature>
<dbReference type="Proteomes" id="UP000541558">
    <property type="component" value="Unassembled WGS sequence"/>
</dbReference>
<comment type="caution">
    <text evidence="2">The sequence shown here is derived from an EMBL/GenBank/DDBJ whole genome shotgun (WGS) entry which is preliminary data.</text>
</comment>
<feature type="compositionally biased region" description="Acidic residues" evidence="1">
    <location>
        <begin position="69"/>
        <end position="78"/>
    </location>
</feature>
<feature type="compositionally biased region" description="Basic and acidic residues" evidence="1">
    <location>
        <begin position="701"/>
        <end position="710"/>
    </location>
</feature>
<gene>
    <name evidence="2" type="ORF">D9611_002104</name>
</gene>
<proteinExistence type="predicted"/>
<sequence length="809" mass="88095">MLSQTMEFFTVGALRFTSTTTLTPLSRSPNAAATHKEPITEMSTPAAQAQAPSHNRFEVLQDGPPGEETPMDQDQDIGGDDRDTSSETVRPSEQEFLPPARPQKQAQPATQQTSLSAHGFLVKPAPGRALSHPPAAPTFFSNGAPAFGAPTNQKQPLQAKPPSQPARTAGATSATPRKAPTTAKKRKISTEDDFNPGGDDEGGDDEAASEHDVEESLDPNHQAEDYAGEGYDQNWQENAYEENYRRMMEGGETADTSSGWNPSEKDWERSWAVQGEWSAEPNGGWGATGDPALLGTAAYRESEYLPHPPRPIKTEEPAHQPALDLNKPAQGSSTLRTGLQPPPQYSQPRNASAYGGSRPPPPSLTARGPAAPPRAPLGGGDWPFVRPPPGGFTRPAGTTEIELLRYVTGGTKAMFASIAEPKAYIVICGDGPITASSDHAIRLELILAVIRKALNSPALNPTISCAKLENPGQYSHKVAQPYCLSGLAEAHINALIKVFLWSTPAISIMIFPTVVPTPRYLCSIFDTPFLATADAEEKMTNQVREVLAKTPSFVLFCQHFRDAVPACVDPSHTLTYVLNSVRTRAIRMVEGTGETTYFRIDLHCPTNDNEEWHRVSHGLRYEPVSWEGKHALAVARQKDIHCGFCKAIDHPTTQCPLRSEGVHENTIGTSTPQAAERDNDGLGERVNPFTAVLASQSQGRDSPRPNERAPARSNAAAAPSLNRPVPRPQAYQQPQPQYQPPDHFEPQAQPAFYPRPGQQRGRGRAPRGRGFPPHQYAPPHNWQGYYGPPNHHAESSYGAPQNYQYPPFY</sequence>
<evidence type="ECO:0000313" key="3">
    <source>
        <dbReference type="Proteomes" id="UP000541558"/>
    </source>
</evidence>